<proteinExistence type="predicted"/>
<dbReference type="STRING" id="349521.HCH_05622"/>
<sequence>MNALLALEGKSHRALFLIIGLAQADESMNQDKSDFLSTLFCAHTLWRNGLAWITGGMVWLHCWAVLTVKLLDECVIIGPGRPFGHEGVSGCCEQLRGIAGICGNGVKNLMFIWSTRE</sequence>
<name>Q2SAP4_HAHCH</name>
<reference evidence="1 2" key="1">
    <citation type="journal article" date="2005" name="Nucleic Acids Res.">
        <title>Genomic blueprint of Hahella chejuensis, a marine microbe producing an algicidal agent.</title>
        <authorList>
            <person name="Jeong H."/>
            <person name="Yim J.H."/>
            <person name="Lee C."/>
            <person name="Choi S.-H."/>
            <person name="Park Y.K."/>
            <person name="Yoon S.H."/>
            <person name="Hur C.-G."/>
            <person name="Kang H.-Y."/>
            <person name="Kim D."/>
            <person name="Lee H.H."/>
            <person name="Park K.H."/>
            <person name="Park S.-H."/>
            <person name="Park H.-S."/>
            <person name="Lee H.K."/>
            <person name="Oh T.K."/>
            <person name="Kim J.F."/>
        </authorList>
    </citation>
    <scope>NUCLEOTIDE SEQUENCE [LARGE SCALE GENOMIC DNA]</scope>
    <source>
        <strain evidence="1 2">KCTC 2396</strain>
    </source>
</reference>
<evidence type="ECO:0000313" key="2">
    <source>
        <dbReference type="Proteomes" id="UP000000238"/>
    </source>
</evidence>
<dbReference type="EMBL" id="CP000155">
    <property type="protein sequence ID" value="ABC32280.1"/>
    <property type="molecule type" value="Genomic_DNA"/>
</dbReference>
<accession>Q2SAP4</accession>
<protein>
    <submittedName>
        <fullName evidence="1">Uncharacterized protein</fullName>
    </submittedName>
</protein>
<dbReference type="KEGG" id="hch:HCH_05622"/>
<keyword evidence="2" id="KW-1185">Reference proteome</keyword>
<dbReference type="HOGENOM" id="CLU_2081518_0_0_6"/>
<gene>
    <name evidence="1" type="ordered locus">HCH_05622</name>
</gene>
<dbReference type="AlphaFoldDB" id="Q2SAP4"/>
<dbReference type="Proteomes" id="UP000000238">
    <property type="component" value="Chromosome"/>
</dbReference>
<evidence type="ECO:0000313" key="1">
    <source>
        <dbReference type="EMBL" id="ABC32280.1"/>
    </source>
</evidence>
<organism evidence="1 2">
    <name type="scientific">Hahella chejuensis (strain KCTC 2396)</name>
    <dbReference type="NCBI Taxonomy" id="349521"/>
    <lineage>
        <taxon>Bacteria</taxon>
        <taxon>Pseudomonadati</taxon>
        <taxon>Pseudomonadota</taxon>
        <taxon>Gammaproteobacteria</taxon>
        <taxon>Oceanospirillales</taxon>
        <taxon>Hahellaceae</taxon>
        <taxon>Hahella</taxon>
    </lineage>
</organism>